<accession>A0A835XJA4</accession>
<dbReference type="Proteomes" id="UP000612055">
    <property type="component" value="Unassembled WGS sequence"/>
</dbReference>
<organism evidence="2 3">
    <name type="scientific">Edaphochlamys debaryana</name>
    <dbReference type="NCBI Taxonomy" id="47281"/>
    <lineage>
        <taxon>Eukaryota</taxon>
        <taxon>Viridiplantae</taxon>
        <taxon>Chlorophyta</taxon>
        <taxon>core chlorophytes</taxon>
        <taxon>Chlorophyceae</taxon>
        <taxon>CS clade</taxon>
        <taxon>Chlamydomonadales</taxon>
        <taxon>Chlamydomonadales incertae sedis</taxon>
        <taxon>Edaphochlamys</taxon>
    </lineage>
</organism>
<evidence type="ECO:0000313" key="3">
    <source>
        <dbReference type="Proteomes" id="UP000612055"/>
    </source>
</evidence>
<protein>
    <submittedName>
        <fullName evidence="2">Uncharacterized protein</fullName>
    </submittedName>
</protein>
<sequence length="111" mass="11855">MENAGVSVRDARRVVQVLVPGVPPPILDFAFASMAMASRNSLASSAKRPGIAPSLTTSSRVVLRRCESGEMGEPSLLELASINAGSGSASMEPMHWNWNPSPAKKHGDRRR</sequence>
<dbReference type="EMBL" id="JAEHOE010000165">
    <property type="protein sequence ID" value="KAG2483833.1"/>
    <property type="molecule type" value="Genomic_DNA"/>
</dbReference>
<name>A0A835XJA4_9CHLO</name>
<evidence type="ECO:0000313" key="2">
    <source>
        <dbReference type="EMBL" id="KAG2483833.1"/>
    </source>
</evidence>
<dbReference type="OrthoDB" id="521923at2759"/>
<reference evidence="2" key="1">
    <citation type="journal article" date="2020" name="bioRxiv">
        <title>Comparative genomics of Chlamydomonas.</title>
        <authorList>
            <person name="Craig R.J."/>
            <person name="Hasan A.R."/>
            <person name="Ness R.W."/>
            <person name="Keightley P.D."/>
        </authorList>
    </citation>
    <scope>NUCLEOTIDE SEQUENCE</scope>
    <source>
        <strain evidence="2">CCAP 11/70</strain>
    </source>
</reference>
<keyword evidence="3" id="KW-1185">Reference proteome</keyword>
<proteinExistence type="predicted"/>
<gene>
    <name evidence="2" type="ORF">HYH03_017356</name>
</gene>
<evidence type="ECO:0000256" key="1">
    <source>
        <dbReference type="SAM" id="MobiDB-lite"/>
    </source>
</evidence>
<dbReference type="AlphaFoldDB" id="A0A835XJA4"/>
<feature type="region of interest" description="Disordered" evidence="1">
    <location>
        <begin position="87"/>
        <end position="111"/>
    </location>
</feature>
<comment type="caution">
    <text evidence="2">The sequence shown here is derived from an EMBL/GenBank/DDBJ whole genome shotgun (WGS) entry which is preliminary data.</text>
</comment>